<sequence length="132" mass="14984">MLEELLGDASAAVLAPFNGIMCRWEPRGVHLKDGPHTYATHCGWHQSTVIGLMALGATRVYHIHGIPWYYGRGRREVVTVIIPLEEGMLVALGGPLREKWLYAQPRDEEMLPERVQFTLQLHADLDVMKVRK</sequence>
<evidence type="ECO:0000313" key="3">
    <source>
        <dbReference type="EMBL" id="CAL4774817.1"/>
    </source>
</evidence>
<dbReference type="EMBL" id="CAMXCT020001173">
    <property type="protein sequence ID" value="CAL1140880.1"/>
    <property type="molecule type" value="Genomic_DNA"/>
</dbReference>
<protein>
    <submittedName>
        <fullName evidence="3">Solute carrier family 35 member E2B</fullName>
    </submittedName>
</protein>
<dbReference type="Proteomes" id="UP001152797">
    <property type="component" value="Unassembled WGS sequence"/>
</dbReference>
<gene>
    <name evidence="1" type="ORF">C1SCF055_LOCUS14769</name>
</gene>
<keyword evidence="4" id="KW-1185">Reference proteome</keyword>
<reference evidence="1" key="1">
    <citation type="submission" date="2022-10" db="EMBL/GenBank/DDBJ databases">
        <authorList>
            <person name="Chen Y."/>
            <person name="Dougan E. K."/>
            <person name="Chan C."/>
            <person name="Rhodes N."/>
            <person name="Thang M."/>
        </authorList>
    </citation>
    <scope>NUCLEOTIDE SEQUENCE</scope>
</reference>
<reference evidence="2" key="2">
    <citation type="submission" date="2024-04" db="EMBL/GenBank/DDBJ databases">
        <authorList>
            <person name="Chen Y."/>
            <person name="Shah S."/>
            <person name="Dougan E. K."/>
            <person name="Thang M."/>
            <person name="Chan C."/>
        </authorList>
    </citation>
    <scope>NUCLEOTIDE SEQUENCE [LARGE SCALE GENOMIC DNA]</scope>
</reference>
<name>A0A9P1C9Q4_9DINO</name>
<evidence type="ECO:0000313" key="2">
    <source>
        <dbReference type="EMBL" id="CAL1140880.1"/>
    </source>
</evidence>
<evidence type="ECO:0000313" key="1">
    <source>
        <dbReference type="EMBL" id="CAI3987505.1"/>
    </source>
</evidence>
<dbReference type="EMBL" id="CAMXCT030001173">
    <property type="protein sequence ID" value="CAL4774817.1"/>
    <property type="molecule type" value="Genomic_DNA"/>
</dbReference>
<evidence type="ECO:0000313" key="4">
    <source>
        <dbReference type="Proteomes" id="UP001152797"/>
    </source>
</evidence>
<dbReference type="AlphaFoldDB" id="A0A9P1C9Q4"/>
<dbReference type="OrthoDB" id="434547at2759"/>
<organism evidence="1">
    <name type="scientific">Cladocopium goreaui</name>
    <dbReference type="NCBI Taxonomy" id="2562237"/>
    <lineage>
        <taxon>Eukaryota</taxon>
        <taxon>Sar</taxon>
        <taxon>Alveolata</taxon>
        <taxon>Dinophyceae</taxon>
        <taxon>Suessiales</taxon>
        <taxon>Symbiodiniaceae</taxon>
        <taxon>Cladocopium</taxon>
    </lineage>
</organism>
<comment type="caution">
    <text evidence="1">The sequence shown here is derived from an EMBL/GenBank/DDBJ whole genome shotgun (WGS) entry which is preliminary data.</text>
</comment>
<accession>A0A9P1C9Q4</accession>
<dbReference type="EMBL" id="CAMXCT010001173">
    <property type="protein sequence ID" value="CAI3987505.1"/>
    <property type="molecule type" value="Genomic_DNA"/>
</dbReference>
<proteinExistence type="predicted"/>